<dbReference type="AlphaFoldDB" id="A0A8J6N4H4"/>
<feature type="transmembrane region" description="Helical" evidence="9">
    <location>
        <begin position="187"/>
        <end position="209"/>
    </location>
</feature>
<proteinExistence type="inferred from homology"/>
<protein>
    <submittedName>
        <fullName evidence="10">YeeE/YedE family protein</fullName>
    </submittedName>
</protein>
<evidence type="ECO:0000256" key="3">
    <source>
        <dbReference type="ARBA" id="ARBA00022475"/>
    </source>
</evidence>
<dbReference type="Proteomes" id="UP000650524">
    <property type="component" value="Unassembled WGS sequence"/>
</dbReference>
<evidence type="ECO:0000256" key="6">
    <source>
        <dbReference type="ARBA" id="ARBA00022989"/>
    </source>
</evidence>
<feature type="transmembrane region" description="Helical" evidence="9">
    <location>
        <begin position="26"/>
        <end position="46"/>
    </location>
</feature>
<evidence type="ECO:0000256" key="5">
    <source>
        <dbReference type="ARBA" id="ARBA00022692"/>
    </source>
</evidence>
<comment type="similarity">
    <text evidence="8">Belongs to the TsuA/YedE (TC 9.B.102) family.</text>
</comment>
<dbReference type="PANTHER" id="PTHR30574:SF1">
    <property type="entry name" value="SULPHUR TRANSPORT DOMAIN-CONTAINING PROTEIN"/>
    <property type="match status" value="1"/>
</dbReference>
<accession>A0A8J6N4H4</accession>
<comment type="caution">
    <text evidence="10">The sequence shown here is derived from an EMBL/GenBank/DDBJ whole genome shotgun (WGS) entry which is preliminary data.</text>
</comment>
<feature type="transmembrane region" description="Helical" evidence="9">
    <location>
        <begin position="215"/>
        <end position="234"/>
    </location>
</feature>
<evidence type="ECO:0000256" key="8">
    <source>
        <dbReference type="ARBA" id="ARBA00035655"/>
    </source>
</evidence>
<keyword evidence="5 9" id="KW-0812">Transmembrane</keyword>
<dbReference type="EMBL" id="JACNJD010000323">
    <property type="protein sequence ID" value="MBC8178885.1"/>
    <property type="molecule type" value="Genomic_DNA"/>
</dbReference>
<reference evidence="10 11" key="1">
    <citation type="submission" date="2020-08" db="EMBL/GenBank/DDBJ databases">
        <title>Bridging the membrane lipid divide: bacteria of the FCB group superphylum have the potential to synthesize archaeal ether lipids.</title>
        <authorList>
            <person name="Villanueva L."/>
            <person name="Von Meijenfeldt F.A.B."/>
            <person name="Westbye A.B."/>
            <person name="Yadav S."/>
            <person name="Hopmans E.C."/>
            <person name="Dutilh B.E."/>
            <person name="Sinninghe Damste J.S."/>
        </authorList>
    </citation>
    <scope>NUCLEOTIDE SEQUENCE [LARGE SCALE GENOMIC DNA]</scope>
    <source>
        <strain evidence="10">NIOZ-UU27</strain>
    </source>
</reference>
<dbReference type="GO" id="GO:0005886">
    <property type="term" value="C:plasma membrane"/>
    <property type="evidence" value="ECO:0007669"/>
    <property type="project" value="UniProtKB-SubCell"/>
</dbReference>
<keyword evidence="3" id="KW-1003">Cell membrane</keyword>
<feature type="transmembrane region" description="Helical" evidence="9">
    <location>
        <begin position="289"/>
        <end position="311"/>
    </location>
</feature>
<keyword evidence="4" id="KW-0997">Cell inner membrane</keyword>
<gene>
    <name evidence="10" type="ORF">H8E19_15885</name>
</gene>
<feature type="transmembrane region" description="Helical" evidence="9">
    <location>
        <begin position="323"/>
        <end position="343"/>
    </location>
</feature>
<evidence type="ECO:0000256" key="7">
    <source>
        <dbReference type="ARBA" id="ARBA00023136"/>
    </source>
</evidence>
<name>A0A8J6N4H4_9DELT</name>
<evidence type="ECO:0000256" key="2">
    <source>
        <dbReference type="ARBA" id="ARBA00022448"/>
    </source>
</evidence>
<keyword evidence="6 9" id="KW-1133">Transmembrane helix</keyword>
<feature type="transmembrane region" description="Helical" evidence="9">
    <location>
        <begin position="119"/>
        <end position="140"/>
    </location>
</feature>
<evidence type="ECO:0000313" key="10">
    <source>
        <dbReference type="EMBL" id="MBC8178885.1"/>
    </source>
</evidence>
<keyword evidence="7 9" id="KW-0472">Membrane</keyword>
<feature type="transmembrane region" description="Helical" evidence="9">
    <location>
        <begin position="78"/>
        <end position="98"/>
    </location>
</feature>
<feature type="transmembrane region" description="Helical" evidence="9">
    <location>
        <begin position="146"/>
        <end position="167"/>
    </location>
</feature>
<dbReference type="Pfam" id="PF04143">
    <property type="entry name" value="Sulf_transp"/>
    <property type="match status" value="2"/>
</dbReference>
<feature type="transmembrane region" description="Helical" evidence="9">
    <location>
        <begin position="255"/>
        <end position="277"/>
    </location>
</feature>
<feature type="transmembrane region" description="Helical" evidence="9">
    <location>
        <begin position="363"/>
        <end position="382"/>
    </location>
</feature>
<evidence type="ECO:0000256" key="9">
    <source>
        <dbReference type="SAM" id="Phobius"/>
    </source>
</evidence>
<evidence type="ECO:0000256" key="4">
    <source>
        <dbReference type="ARBA" id="ARBA00022519"/>
    </source>
</evidence>
<keyword evidence="2" id="KW-0813">Transport</keyword>
<dbReference type="InterPro" id="IPR007272">
    <property type="entry name" value="Sulf_transp_TsuA/YedE"/>
</dbReference>
<evidence type="ECO:0000313" key="11">
    <source>
        <dbReference type="Proteomes" id="UP000650524"/>
    </source>
</evidence>
<sequence length="396" mass="42783">MNENNEASVMGSILKRAYSTVFFENWPVWVGGVLIGIMSVLTFAWARPWGVVGGLRNWADWFFNQIGVYSHAPVSPLISTNSILVLGLLWGAFGSALMSKQFALRMAPGLELVKGVVGGSLMGIGSAMAGGCNVGGFYIATSALSFGGLAMMAGLIMGAYLGLRYLYWEMMHLPSNPPKGGIGKRGISLVGIEPYIGALVFIGAILAAWFYAREAYARVGGLLLCGIAFGIIIQRTRFCFVRCFRDPFMTGEGDMVRAVTYSIIISILGFAALKWTGLRGEEVYVTQTFWFGSLVGGIIFGFGMLMSGGCGSGSVWRAGEGHVKLMVAVVCFALGNSLFKALIKSSEGLKALIGNRVFIPDFIGYKWTVIILIVIFLVYSLIATWNEETDKLTVEM</sequence>
<evidence type="ECO:0000256" key="1">
    <source>
        <dbReference type="ARBA" id="ARBA00004429"/>
    </source>
</evidence>
<dbReference type="PANTHER" id="PTHR30574">
    <property type="entry name" value="INNER MEMBRANE PROTEIN YEDE"/>
    <property type="match status" value="1"/>
</dbReference>
<organism evidence="10 11">
    <name type="scientific">Candidatus Desulfacyla euxinica</name>
    <dbReference type="NCBI Taxonomy" id="2841693"/>
    <lineage>
        <taxon>Bacteria</taxon>
        <taxon>Deltaproteobacteria</taxon>
        <taxon>Candidatus Desulfacyla</taxon>
    </lineage>
</organism>
<comment type="subcellular location">
    <subcellularLocation>
        <location evidence="1">Cell inner membrane</location>
        <topology evidence="1">Multi-pass membrane protein</topology>
    </subcellularLocation>
</comment>